<keyword evidence="1" id="KW-0812">Transmembrane</keyword>
<protein>
    <submittedName>
        <fullName evidence="2">Metal-dependent hydrolase</fullName>
    </submittedName>
</protein>
<feature type="transmembrane region" description="Helical" evidence="1">
    <location>
        <begin position="131"/>
        <end position="157"/>
    </location>
</feature>
<dbReference type="GO" id="GO:0016787">
    <property type="term" value="F:hydrolase activity"/>
    <property type="evidence" value="ECO:0007669"/>
    <property type="project" value="UniProtKB-KW"/>
</dbReference>
<sequence>MIILDTGSHLLFGVTLAGLSMLDPAVSAHPEVLHAVFAAALLGSHAPDFDSVMRLRGESAYIRHHRGLTHSLPAPFVWAPVIGLPIAWLFGAASHSWIVVLWALIAVCFHIGLDLFNAYGVQCLRPFSRKWWHLDVLCLFDPYLFTIHAAAALIWLFRGGPAGPMFACVYGVTILYVAWRTWESKRTVKKLKRTYGEQGYISLIPSLFGGSWQYVAESEDSYITGRMKRGMVTQEAVLMKTAPSSYSSVARATMGTDGVRAFLHFAQSVHVHVNERLDGYEVTWSDVRFWHNHKMPFSAAVTLDRDLNVLSDQLGWKKKSWEPPHV</sequence>
<name>A0ABW0VV44_9BACL</name>
<evidence type="ECO:0000256" key="1">
    <source>
        <dbReference type="SAM" id="Phobius"/>
    </source>
</evidence>
<organism evidence="2 3">
    <name type="scientific">Paenibacillus solisilvae</name>
    <dbReference type="NCBI Taxonomy" id="2486751"/>
    <lineage>
        <taxon>Bacteria</taxon>
        <taxon>Bacillati</taxon>
        <taxon>Bacillota</taxon>
        <taxon>Bacilli</taxon>
        <taxon>Bacillales</taxon>
        <taxon>Paenibacillaceae</taxon>
        <taxon>Paenibacillus</taxon>
    </lineage>
</organism>
<comment type="caution">
    <text evidence="2">The sequence shown here is derived from an EMBL/GenBank/DDBJ whole genome shotgun (WGS) entry which is preliminary data.</text>
</comment>
<proteinExistence type="predicted"/>
<feature type="transmembrane region" description="Helical" evidence="1">
    <location>
        <begin position="72"/>
        <end position="91"/>
    </location>
</feature>
<dbReference type="Pfam" id="PF04307">
    <property type="entry name" value="YdjM"/>
    <property type="match status" value="1"/>
</dbReference>
<keyword evidence="2" id="KW-0378">Hydrolase</keyword>
<reference evidence="3" key="1">
    <citation type="journal article" date="2019" name="Int. J. Syst. Evol. Microbiol.">
        <title>The Global Catalogue of Microorganisms (GCM) 10K type strain sequencing project: providing services to taxonomists for standard genome sequencing and annotation.</title>
        <authorList>
            <consortium name="The Broad Institute Genomics Platform"/>
            <consortium name="The Broad Institute Genome Sequencing Center for Infectious Disease"/>
            <person name="Wu L."/>
            <person name="Ma J."/>
        </authorList>
    </citation>
    <scope>NUCLEOTIDE SEQUENCE [LARGE SCALE GENOMIC DNA]</scope>
    <source>
        <strain evidence="3">CGMCC 1.3240</strain>
    </source>
</reference>
<keyword evidence="1" id="KW-1133">Transmembrane helix</keyword>
<dbReference type="InterPro" id="IPR007404">
    <property type="entry name" value="YdjM-like"/>
</dbReference>
<evidence type="ECO:0000313" key="3">
    <source>
        <dbReference type="Proteomes" id="UP001596047"/>
    </source>
</evidence>
<dbReference type="InterPro" id="IPR053170">
    <property type="entry name" value="Transcription_regulator"/>
</dbReference>
<dbReference type="PANTHER" id="PTHR40031:SF1">
    <property type="entry name" value="MEMBRANE-BOUND METAL-DEPENDENT HYDROLASE"/>
    <property type="match status" value="1"/>
</dbReference>
<keyword evidence="1" id="KW-0472">Membrane</keyword>
<gene>
    <name evidence="2" type="ORF">ACFPYJ_04695</name>
</gene>
<feature type="transmembrane region" description="Helical" evidence="1">
    <location>
        <begin position="163"/>
        <end position="182"/>
    </location>
</feature>
<dbReference type="RefSeq" id="WP_379186892.1">
    <property type="nucleotide sequence ID" value="NZ_JBHSOW010000016.1"/>
</dbReference>
<accession>A0ABW0VV44</accession>
<evidence type="ECO:0000313" key="2">
    <source>
        <dbReference type="EMBL" id="MFC5648431.1"/>
    </source>
</evidence>
<dbReference type="PANTHER" id="PTHR40031">
    <property type="entry name" value="HYPOTHETICAL MEMBRANE SPANNING PROTEIN"/>
    <property type="match status" value="1"/>
</dbReference>
<dbReference type="Proteomes" id="UP001596047">
    <property type="component" value="Unassembled WGS sequence"/>
</dbReference>
<keyword evidence="3" id="KW-1185">Reference proteome</keyword>
<feature type="transmembrane region" description="Helical" evidence="1">
    <location>
        <begin position="97"/>
        <end position="119"/>
    </location>
</feature>
<dbReference type="EMBL" id="JBHSOW010000016">
    <property type="protein sequence ID" value="MFC5648431.1"/>
    <property type="molecule type" value="Genomic_DNA"/>
</dbReference>